<dbReference type="AlphaFoldDB" id="A0A167ZTV1"/>
<name>A0A167ZTV1_9HYPO</name>
<feature type="domain" description="AB hydrolase-1" evidence="4">
    <location>
        <begin position="100"/>
        <end position="261"/>
    </location>
</feature>
<comment type="caution">
    <text evidence="5">The sequence shown here is derived from an EMBL/GenBank/DDBJ whole genome shotgun (WGS) entry which is preliminary data.</text>
</comment>
<keyword evidence="6" id="KW-1185">Reference proteome</keyword>
<accession>A0A167ZTV1</accession>
<dbReference type="InterPro" id="IPR051601">
    <property type="entry name" value="Serine_prot/Carboxylest_S33"/>
</dbReference>
<evidence type="ECO:0000313" key="5">
    <source>
        <dbReference type="EMBL" id="OAA67903.1"/>
    </source>
</evidence>
<dbReference type="OrthoDB" id="1898734at2759"/>
<comment type="similarity">
    <text evidence="1">Belongs to the peptidase S33 family.</text>
</comment>
<dbReference type="GO" id="GO:0006508">
    <property type="term" value="P:proteolysis"/>
    <property type="evidence" value="ECO:0007669"/>
    <property type="project" value="InterPro"/>
</dbReference>
<gene>
    <name evidence="5" type="ORF">SPI_00098</name>
</gene>
<evidence type="ECO:0000256" key="3">
    <source>
        <dbReference type="SAM" id="MobiDB-lite"/>
    </source>
</evidence>
<feature type="region of interest" description="Disordered" evidence="3">
    <location>
        <begin position="1"/>
        <end position="22"/>
    </location>
</feature>
<dbReference type="PRINTS" id="PR00793">
    <property type="entry name" value="PROAMNOPTASE"/>
</dbReference>
<reference evidence="5 6" key="1">
    <citation type="journal article" date="2016" name="Genome Biol. Evol.">
        <title>Divergent and convergent evolution of fungal pathogenicity.</title>
        <authorList>
            <person name="Shang Y."/>
            <person name="Xiao G."/>
            <person name="Zheng P."/>
            <person name="Cen K."/>
            <person name="Zhan S."/>
            <person name="Wang C."/>
        </authorList>
    </citation>
    <scope>NUCLEOTIDE SEQUENCE [LARGE SCALE GENOMIC DNA]</scope>
    <source>
        <strain evidence="5 6">RCEF 264</strain>
    </source>
</reference>
<organism evidence="5 6">
    <name type="scientific">Niveomyces insectorum RCEF 264</name>
    <dbReference type="NCBI Taxonomy" id="1081102"/>
    <lineage>
        <taxon>Eukaryota</taxon>
        <taxon>Fungi</taxon>
        <taxon>Dikarya</taxon>
        <taxon>Ascomycota</taxon>
        <taxon>Pezizomycotina</taxon>
        <taxon>Sordariomycetes</taxon>
        <taxon>Hypocreomycetidae</taxon>
        <taxon>Hypocreales</taxon>
        <taxon>Cordycipitaceae</taxon>
        <taxon>Niveomyces</taxon>
    </lineage>
</organism>
<dbReference type="Gene3D" id="3.40.50.1820">
    <property type="entry name" value="alpha/beta hydrolase"/>
    <property type="match status" value="1"/>
</dbReference>
<dbReference type="PANTHER" id="PTHR43248">
    <property type="entry name" value="2-SUCCINYL-6-HYDROXY-2,4-CYCLOHEXADIENE-1-CARBOXYLATE SYNTHASE"/>
    <property type="match status" value="1"/>
</dbReference>
<dbReference type="InterPro" id="IPR029058">
    <property type="entry name" value="AB_hydrolase_fold"/>
</dbReference>
<evidence type="ECO:0000256" key="2">
    <source>
        <dbReference type="ARBA" id="ARBA00022801"/>
    </source>
</evidence>
<dbReference type="InterPro" id="IPR002410">
    <property type="entry name" value="Peptidase_S33"/>
</dbReference>
<dbReference type="Proteomes" id="UP000076874">
    <property type="component" value="Unassembled WGS sequence"/>
</dbReference>
<protein>
    <submittedName>
        <fullName evidence="5">Proline iminopeptidase</fullName>
    </submittedName>
</protein>
<dbReference type="STRING" id="1081102.A0A167ZTV1"/>
<evidence type="ECO:0000313" key="6">
    <source>
        <dbReference type="Proteomes" id="UP000076874"/>
    </source>
</evidence>
<dbReference type="Pfam" id="PF00561">
    <property type="entry name" value="Abhydrolase_1"/>
    <property type="match status" value="1"/>
</dbReference>
<dbReference type="SUPFAM" id="SSF53474">
    <property type="entry name" value="alpha/beta-Hydrolases"/>
    <property type="match status" value="1"/>
</dbReference>
<evidence type="ECO:0000259" key="4">
    <source>
        <dbReference type="Pfam" id="PF00561"/>
    </source>
</evidence>
<evidence type="ECO:0000256" key="1">
    <source>
        <dbReference type="ARBA" id="ARBA00010088"/>
    </source>
</evidence>
<dbReference type="PANTHER" id="PTHR43248:SF2">
    <property type="entry name" value="PROLYL AMINOPEPTIDASE"/>
    <property type="match status" value="1"/>
</dbReference>
<sequence>MASLPERPRRGSAKTDPPPPAQLVSSRLHLLPSQLLVAELFFDVPLDYRDPDGEKIRLFGRAAFKHEKPIVPSFPWGTNTGNRAGTGESDQDLRELFGRPWLVYLEGGPGVGNRPPQDHPFTRVMLNRGYQVLFLDYRGTGLSSPITAATLRQRGPAAATQAAYVRLFRADTIVRDLEAVRACLTCDQPANKRKWSLLGQSFGGFVSLTYLSFYPDGLREVFVTGGLAPVGQAPETVYRATFRKAQQRNAAYFGKYPEDRGALQQIAAFLHGQPDHRLPLPGGGALTMQRLLTSGYMFGFHGGLDTAHALVLRMRVDLERTGLLTRPTLVAVEQFFALDTMPLYGALHEAIYCHTQGVASRWAAQRVAAEFAEFRWAADDVVAPDAVASVSFSTEMIFPFMFDTFPELIEMKEVAQLLADYDEWDDLYDEAQLAANRVPVYAASFIDDLYVDFELARETARKVGAIRVFETNGLYHNAIRARTEEVLTQLFRLRDDSID</sequence>
<proteinExistence type="inferred from homology"/>
<keyword evidence="2" id="KW-0378">Hydrolase</keyword>
<dbReference type="InterPro" id="IPR000073">
    <property type="entry name" value="AB_hydrolase_1"/>
</dbReference>
<dbReference type="GO" id="GO:0008233">
    <property type="term" value="F:peptidase activity"/>
    <property type="evidence" value="ECO:0007669"/>
    <property type="project" value="InterPro"/>
</dbReference>
<dbReference type="EMBL" id="AZHD01000001">
    <property type="protein sequence ID" value="OAA67903.1"/>
    <property type="molecule type" value="Genomic_DNA"/>
</dbReference>